<dbReference type="BioCyc" id="HAUR316274:GHYA-5202-MONOMER"/>
<feature type="domain" description="Protein kinase" evidence="1">
    <location>
        <begin position="1"/>
        <end position="302"/>
    </location>
</feature>
<evidence type="ECO:0000313" key="3">
    <source>
        <dbReference type="Proteomes" id="UP000000787"/>
    </source>
</evidence>
<keyword evidence="2" id="KW-0614">Plasmid</keyword>
<dbReference type="HOGENOM" id="CLU_061762_1_0_0"/>
<dbReference type="PANTHER" id="PTHR24362:SF309">
    <property type="entry name" value="PROTEIN KINASE DOMAIN-CONTAINING PROTEIN"/>
    <property type="match status" value="1"/>
</dbReference>
<dbReference type="SMART" id="SM00220">
    <property type="entry name" value="S_TKc"/>
    <property type="match status" value="1"/>
</dbReference>
<keyword evidence="3" id="KW-1185">Reference proteome</keyword>
<dbReference type="SUPFAM" id="SSF56112">
    <property type="entry name" value="Protein kinase-like (PK-like)"/>
    <property type="match status" value="1"/>
</dbReference>
<protein>
    <submittedName>
        <fullName evidence="2">Serine/threonine protein kinase</fullName>
    </submittedName>
</protein>
<evidence type="ECO:0000313" key="2">
    <source>
        <dbReference type="EMBL" id="ABX07768.1"/>
    </source>
</evidence>
<dbReference type="GO" id="GO:0004674">
    <property type="term" value="F:protein serine/threonine kinase activity"/>
    <property type="evidence" value="ECO:0007669"/>
    <property type="project" value="UniProtKB-KW"/>
</dbReference>
<dbReference type="InParanoid" id="A9B8V4"/>
<dbReference type="PROSITE" id="PS50011">
    <property type="entry name" value="PROTEIN_KINASE_DOM"/>
    <property type="match status" value="1"/>
</dbReference>
<dbReference type="InterPro" id="IPR008271">
    <property type="entry name" value="Ser/Thr_kinase_AS"/>
</dbReference>
<organism evidence="2 3">
    <name type="scientific">Herpetosiphon aurantiacus (strain ATCC 23779 / DSM 785 / 114-95)</name>
    <dbReference type="NCBI Taxonomy" id="316274"/>
    <lineage>
        <taxon>Bacteria</taxon>
        <taxon>Bacillati</taxon>
        <taxon>Chloroflexota</taxon>
        <taxon>Chloroflexia</taxon>
        <taxon>Herpetosiphonales</taxon>
        <taxon>Herpetosiphonaceae</taxon>
        <taxon>Herpetosiphon</taxon>
    </lineage>
</organism>
<dbReference type="PROSITE" id="PS00108">
    <property type="entry name" value="PROTEIN_KINASE_ST"/>
    <property type="match status" value="1"/>
</dbReference>
<dbReference type="Gene3D" id="1.10.510.10">
    <property type="entry name" value="Transferase(Phosphotransferase) domain 1"/>
    <property type="match status" value="1"/>
</dbReference>
<keyword evidence="2" id="KW-0808">Transferase</keyword>
<keyword evidence="2" id="KW-0723">Serine/threonine-protein kinase</keyword>
<evidence type="ECO:0000259" key="1">
    <source>
        <dbReference type="PROSITE" id="PS50011"/>
    </source>
</evidence>
<reference evidence="2 3" key="1">
    <citation type="journal article" date="2011" name="Stand. Genomic Sci.">
        <title>Complete genome sequence of the filamentous gliding predatory bacterium Herpetosiphon aurantiacus type strain (114-95(T)).</title>
        <authorList>
            <person name="Kiss H."/>
            <person name="Nett M."/>
            <person name="Domin N."/>
            <person name="Martin K."/>
            <person name="Maresca J.A."/>
            <person name="Copeland A."/>
            <person name="Lapidus A."/>
            <person name="Lucas S."/>
            <person name="Berry K.W."/>
            <person name="Glavina Del Rio T."/>
            <person name="Dalin E."/>
            <person name="Tice H."/>
            <person name="Pitluck S."/>
            <person name="Richardson P."/>
            <person name="Bruce D."/>
            <person name="Goodwin L."/>
            <person name="Han C."/>
            <person name="Detter J.C."/>
            <person name="Schmutz J."/>
            <person name="Brettin T."/>
            <person name="Land M."/>
            <person name="Hauser L."/>
            <person name="Kyrpides N.C."/>
            <person name="Ivanova N."/>
            <person name="Goker M."/>
            <person name="Woyke T."/>
            <person name="Klenk H.P."/>
            <person name="Bryant D.A."/>
        </authorList>
    </citation>
    <scope>NUCLEOTIDE SEQUENCE [LARGE SCALE GENOMIC DNA]</scope>
    <source>
        <strain evidence="3">ATCC 23779 / DSM 785 / 114-95</strain>
        <plasmid evidence="2">pHAU01</plasmid>
    </source>
</reference>
<gene>
    <name evidence="2" type="ordered locus">Haur_5140</name>
</gene>
<keyword evidence="2" id="KW-0418">Kinase</keyword>
<geneLocation type="plasmid" evidence="2 3">
    <name>pHAU01</name>
</geneLocation>
<dbReference type="PANTHER" id="PTHR24362">
    <property type="entry name" value="SERINE/THREONINE-PROTEIN KINASE NEK"/>
    <property type="match status" value="1"/>
</dbReference>
<name>A9B8V4_HERA2</name>
<dbReference type="EMBL" id="CP000876">
    <property type="protein sequence ID" value="ABX07768.1"/>
    <property type="molecule type" value="Genomic_DNA"/>
</dbReference>
<dbReference type="InterPro" id="IPR000719">
    <property type="entry name" value="Prot_kinase_dom"/>
</dbReference>
<dbReference type="Proteomes" id="UP000000787">
    <property type="component" value="Plasmid pHAU01"/>
</dbReference>
<proteinExistence type="predicted"/>
<dbReference type="Pfam" id="PF00069">
    <property type="entry name" value="Pkinase"/>
    <property type="match status" value="1"/>
</dbReference>
<dbReference type="GO" id="GO:0005524">
    <property type="term" value="F:ATP binding"/>
    <property type="evidence" value="ECO:0007669"/>
    <property type="project" value="InterPro"/>
</dbReference>
<dbReference type="AlphaFoldDB" id="A9B8V4"/>
<sequence>MKINDNINGYIVITEPVSTGNAIWAFAKNSKSEHGEIVFIKEYLHPKYPITSSPGSRETIKKKLYQCQIFEDHQIKLQRALYESVIKGGNLVFTLDFFRYGSIYYKITEKIETSSISIEDISALSNHEKILIMKTAIHSLGVLHNNNIVHGDIKPENILIKRSDKYISKLIDFDNSYFSSFPPKSADILGTLEYYSPELSLYLQGSFDPKHLTILSDIFSLGLVFYQYFTGKLPEFSKLYSTPADAIIGGSPLVINKAVLPESIYILIQRMLSLDYTLRPNSTKILYILQNWENENVVHMFDIESKEEDKAPSPTLRTTIIRKESPSDELLLRSSVTSNTIIPPDEPTIKGSLLERFKKDTVRLIDDSDDEKKKSRMDL</sequence>
<dbReference type="InterPro" id="IPR011009">
    <property type="entry name" value="Kinase-like_dom_sf"/>
</dbReference>
<dbReference type="KEGG" id="hau:Haur_5140"/>
<accession>A9B8V4</accession>